<sequence length="87" mass="10016">MWFESDCTHWLDLQQHATVLYVSFGSYSHITKNDLVEIAYGLSLSKVSFIWLLRPDIVRSDDPNPLPKDFEGEICGRGLVVPWCCQK</sequence>
<dbReference type="Gramene" id="PGSC0003DMT400015046">
    <property type="protein sequence ID" value="PGSC0003DMT400015046"/>
    <property type="gene ID" value="PGSC0003DMG400005875"/>
</dbReference>
<dbReference type="PANTHER" id="PTHR48045">
    <property type="entry name" value="UDP-GLYCOSYLTRANSFERASE 72B1"/>
    <property type="match status" value="1"/>
</dbReference>
<name>M1A5B7_SOLTU</name>
<dbReference type="SUPFAM" id="SSF53756">
    <property type="entry name" value="UDP-Glycosyltransferase/glycogen phosphorylase"/>
    <property type="match status" value="1"/>
</dbReference>
<reference evidence="2" key="1">
    <citation type="journal article" date="2011" name="Nature">
        <title>Genome sequence and analysis of the tuber crop potato.</title>
        <authorList>
            <consortium name="The Potato Genome Sequencing Consortium"/>
        </authorList>
    </citation>
    <scope>NUCLEOTIDE SEQUENCE [LARGE SCALE GENOMIC DNA]</scope>
    <source>
        <strain evidence="2">cv. DM1-3 516 R44</strain>
    </source>
</reference>
<evidence type="ECO:0000313" key="2">
    <source>
        <dbReference type="Proteomes" id="UP000011115"/>
    </source>
</evidence>
<proteinExistence type="predicted"/>
<dbReference type="HOGENOM" id="CLU_2487821_0_0_1"/>
<dbReference type="InParanoid" id="M1A5B7"/>
<keyword evidence="2" id="KW-1185">Reference proteome</keyword>
<protein>
    <submittedName>
        <fullName evidence="1">UDP-glucose:glucosyltransferase</fullName>
    </submittedName>
</protein>
<reference evidence="1" key="2">
    <citation type="submission" date="2015-06" db="UniProtKB">
        <authorList>
            <consortium name="EnsemblPlants"/>
        </authorList>
    </citation>
    <scope>IDENTIFICATION</scope>
    <source>
        <strain evidence="1">DM1-3 516 R44</strain>
    </source>
</reference>
<evidence type="ECO:0000313" key="1">
    <source>
        <dbReference type="EnsemblPlants" id="PGSC0003DMT400015046"/>
    </source>
</evidence>
<organism evidence="1 2">
    <name type="scientific">Solanum tuberosum</name>
    <name type="common">Potato</name>
    <dbReference type="NCBI Taxonomy" id="4113"/>
    <lineage>
        <taxon>Eukaryota</taxon>
        <taxon>Viridiplantae</taxon>
        <taxon>Streptophyta</taxon>
        <taxon>Embryophyta</taxon>
        <taxon>Tracheophyta</taxon>
        <taxon>Spermatophyta</taxon>
        <taxon>Magnoliopsida</taxon>
        <taxon>eudicotyledons</taxon>
        <taxon>Gunneridae</taxon>
        <taxon>Pentapetalae</taxon>
        <taxon>asterids</taxon>
        <taxon>lamiids</taxon>
        <taxon>Solanales</taxon>
        <taxon>Solanaceae</taxon>
        <taxon>Solanoideae</taxon>
        <taxon>Solaneae</taxon>
        <taxon>Solanum</taxon>
    </lineage>
</organism>
<dbReference type="EnsemblPlants" id="PGSC0003DMT400015046">
    <property type="protein sequence ID" value="PGSC0003DMT400015046"/>
    <property type="gene ID" value="PGSC0003DMG400005875"/>
</dbReference>
<dbReference type="AlphaFoldDB" id="M1A5B7"/>
<accession>M1A5B7</accession>
<dbReference type="PaxDb" id="4113-PGSC0003DMT400015046"/>
<dbReference type="eggNOG" id="KOG1192">
    <property type="taxonomic scope" value="Eukaryota"/>
</dbReference>
<dbReference type="PANTHER" id="PTHR48045:SF39">
    <property type="entry name" value="UDP-GLYCOSYLTRANSFERASE 86A1-LIKE"/>
    <property type="match status" value="1"/>
</dbReference>
<dbReference type="Gene3D" id="3.40.50.2000">
    <property type="entry name" value="Glycogen Phosphorylase B"/>
    <property type="match status" value="1"/>
</dbReference>
<dbReference type="Proteomes" id="UP000011115">
    <property type="component" value="Unassembled WGS sequence"/>
</dbReference>